<name>D0WE64_SLAES</name>
<dbReference type="Pfam" id="PF01145">
    <property type="entry name" value="Band_7"/>
    <property type="match status" value="1"/>
</dbReference>
<dbReference type="STRING" id="649764.HMPREF0762_00089"/>
<dbReference type="PANTHER" id="PTHR43327:SF31">
    <property type="entry name" value="HYPERSENSITIVE-INDUCED RESPONSE PROTEIN 2"/>
    <property type="match status" value="1"/>
</dbReference>
<dbReference type="SMART" id="SM00244">
    <property type="entry name" value="PHB"/>
    <property type="match status" value="1"/>
</dbReference>
<feature type="domain" description="Band 7" evidence="1">
    <location>
        <begin position="26"/>
        <end position="193"/>
    </location>
</feature>
<comment type="caution">
    <text evidence="2">The sequence shown here is derived from an EMBL/GenBank/DDBJ whole genome shotgun (WGS) entry which is preliminary data.</text>
</comment>
<dbReference type="RefSeq" id="WP_006361337.1">
    <property type="nucleotide sequence ID" value="NZ_GG700630.1"/>
</dbReference>
<dbReference type="InterPro" id="IPR050710">
    <property type="entry name" value="Band7/mec-2_domain"/>
</dbReference>
<organism evidence="2 3">
    <name type="scientific">Slackia exigua (strain ATCC 700122 / DSM 15923 / CIP 105133 / JCM 11022 / KCTC 5966 / S-7)</name>
    <dbReference type="NCBI Taxonomy" id="649764"/>
    <lineage>
        <taxon>Bacteria</taxon>
        <taxon>Bacillati</taxon>
        <taxon>Actinomycetota</taxon>
        <taxon>Coriobacteriia</taxon>
        <taxon>Eggerthellales</taxon>
        <taxon>Eggerthellaceae</taxon>
        <taxon>Slackia</taxon>
    </lineage>
</organism>
<dbReference type="InterPro" id="IPR036013">
    <property type="entry name" value="Band_7/SPFH_dom_sf"/>
</dbReference>
<protein>
    <submittedName>
        <fullName evidence="2">SPFH/Band 7/PHB domain protein</fullName>
    </submittedName>
</protein>
<dbReference type="Gene3D" id="3.30.479.30">
    <property type="entry name" value="Band 7 domain"/>
    <property type="match status" value="1"/>
</dbReference>
<dbReference type="EMBL" id="ACUX02000004">
    <property type="protein sequence ID" value="EEZ62002.1"/>
    <property type="molecule type" value="Genomic_DNA"/>
</dbReference>
<dbReference type="AlphaFoldDB" id="D0WE64"/>
<dbReference type="PANTHER" id="PTHR43327">
    <property type="entry name" value="STOMATIN-LIKE PROTEIN 2, MITOCHONDRIAL"/>
    <property type="match status" value="1"/>
</dbReference>
<dbReference type="Proteomes" id="UP000006001">
    <property type="component" value="Unassembled WGS sequence"/>
</dbReference>
<dbReference type="CDD" id="cd03407">
    <property type="entry name" value="SPFH_like_u4"/>
    <property type="match status" value="1"/>
</dbReference>
<dbReference type="eggNOG" id="COG0330">
    <property type="taxonomic scope" value="Bacteria"/>
</dbReference>
<reference evidence="2" key="1">
    <citation type="submission" date="2009-10" db="EMBL/GenBank/DDBJ databases">
        <authorList>
            <person name="Weinstock G."/>
            <person name="Sodergren E."/>
            <person name="Clifton S."/>
            <person name="Fulton L."/>
            <person name="Fulton B."/>
            <person name="Courtney L."/>
            <person name="Fronick C."/>
            <person name="Harrison M."/>
            <person name="Strong C."/>
            <person name="Farmer C."/>
            <person name="Delahaunty K."/>
            <person name="Markovic C."/>
            <person name="Hall O."/>
            <person name="Minx P."/>
            <person name="Tomlinson C."/>
            <person name="Mitreva M."/>
            <person name="Nelson J."/>
            <person name="Hou S."/>
            <person name="Wollam A."/>
            <person name="Pepin K.H."/>
            <person name="Johnson M."/>
            <person name="Bhonagiri V."/>
            <person name="Nash W.E."/>
            <person name="Warren W."/>
            <person name="Chinwalla A."/>
            <person name="Mardis E.R."/>
            <person name="Wilson R.K."/>
        </authorList>
    </citation>
    <scope>NUCLEOTIDE SEQUENCE [LARGE SCALE GENOMIC DNA]</scope>
    <source>
        <strain evidence="2">ATCC 700122</strain>
    </source>
</reference>
<proteinExistence type="predicted"/>
<evidence type="ECO:0000313" key="3">
    <source>
        <dbReference type="Proteomes" id="UP000006001"/>
    </source>
</evidence>
<evidence type="ECO:0000313" key="2">
    <source>
        <dbReference type="EMBL" id="EEZ62002.1"/>
    </source>
</evidence>
<sequence length="311" mass="34159">MGAFIGLLSFLLFIVVVLVILGLPGGLIYVVQQQTFVIIERLGKFNRITGPGLHVKIPYFERMAKRVDMRTNQVSFRIDAKTKDNVTVTMDIAAQYHVNQSWGQIPQESGVYRSYYMLVDPVAQMSSYLIDALRSSVPSYTLDEVFEKKDSIASDVNATVSALMISYGYDLVGTLITSIALPKDVEQSMNRINSAQREQIAAQSLAEAERIKIVTEAKASAEAMEQAGRGIAAQRKAIADGIADSLEVIKQSGVSANEANQLFLFTQWTDMMNEFAKTGKASTVVLPSDFTQTSSMFEQMLAAGSALPKEK</sequence>
<gene>
    <name evidence="2" type="ORF">HMPREF0762_00089</name>
</gene>
<dbReference type="InterPro" id="IPR001107">
    <property type="entry name" value="Band_7"/>
</dbReference>
<keyword evidence="3" id="KW-1185">Reference proteome</keyword>
<evidence type="ECO:0000259" key="1">
    <source>
        <dbReference type="SMART" id="SM00244"/>
    </source>
</evidence>
<dbReference type="SUPFAM" id="SSF117892">
    <property type="entry name" value="Band 7/SPFH domain"/>
    <property type="match status" value="1"/>
</dbReference>
<dbReference type="OrthoDB" id="9809197at2"/>
<dbReference type="GeneID" id="85006771"/>
<accession>D0WE64</accession>
<dbReference type="HOGENOM" id="CLU_024949_5_0_11"/>